<reference evidence="2" key="1">
    <citation type="submission" date="2023-10" db="EMBL/GenBank/DDBJ databases">
        <title>Genome assemblies of two species of porcelain crab, Petrolisthes cinctipes and Petrolisthes manimaculis (Anomura: Porcellanidae).</title>
        <authorList>
            <person name="Angst P."/>
        </authorList>
    </citation>
    <scope>NUCLEOTIDE SEQUENCE</scope>
    <source>
        <strain evidence="2">PB745_01</strain>
        <tissue evidence="2">Gill</tissue>
    </source>
</reference>
<keyword evidence="3" id="KW-1185">Reference proteome</keyword>
<organism evidence="2 3">
    <name type="scientific">Petrolisthes cinctipes</name>
    <name type="common">Flat porcelain crab</name>
    <dbReference type="NCBI Taxonomy" id="88211"/>
    <lineage>
        <taxon>Eukaryota</taxon>
        <taxon>Metazoa</taxon>
        <taxon>Ecdysozoa</taxon>
        <taxon>Arthropoda</taxon>
        <taxon>Crustacea</taxon>
        <taxon>Multicrustacea</taxon>
        <taxon>Malacostraca</taxon>
        <taxon>Eumalacostraca</taxon>
        <taxon>Eucarida</taxon>
        <taxon>Decapoda</taxon>
        <taxon>Pleocyemata</taxon>
        <taxon>Anomura</taxon>
        <taxon>Galatheoidea</taxon>
        <taxon>Porcellanidae</taxon>
        <taxon>Petrolisthes</taxon>
    </lineage>
</organism>
<proteinExistence type="predicted"/>
<protein>
    <submittedName>
        <fullName evidence="2">Uncharacterized protein</fullName>
    </submittedName>
</protein>
<feature type="compositionally biased region" description="Pro residues" evidence="1">
    <location>
        <begin position="27"/>
        <end position="39"/>
    </location>
</feature>
<feature type="compositionally biased region" description="Low complexity" evidence="1">
    <location>
        <begin position="1"/>
        <end position="13"/>
    </location>
</feature>
<evidence type="ECO:0000256" key="1">
    <source>
        <dbReference type="SAM" id="MobiDB-lite"/>
    </source>
</evidence>
<dbReference type="AlphaFoldDB" id="A0AAE1BTM9"/>
<name>A0AAE1BTM9_PETCI</name>
<evidence type="ECO:0000313" key="3">
    <source>
        <dbReference type="Proteomes" id="UP001286313"/>
    </source>
</evidence>
<comment type="caution">
    <text evidence="2">The sequence shown here is derived from an EMBL/GenBank/DDBJ whole genome shotgun (WGS) entry which is preliminary data.</text>
</comment>
<feature type="region of interest" description="Disordered" evidence="1">
    <location>
        <begin position="56"/>
        <end position="90"/>
    </location>
</feature>
<feature type="region of interest" description="Disordered" evidence="1">
    <location>
        <begin position="1"/>
        <end position="40"/>
    </location>
</feature>
<dbReference type="Proteomes" id="UP001286313">
    <property type="component" value="Unassembled WGS sequence"/>
</dbReference>
<sequence length="90" mass="9110">MSVVMLSDSDMSVAGGGDGEVDCSLARPPPPLHAHPPPTIGLDEDVMGVGGCDVERVSPSQVTAVSSDTHSSSPDTQTGNSSHLPTLTKV</sequence>
<dbReference type="EMBL" id="JAWQEG010006467">
    <property type="protein sequence ID" value="KAK3854740.1"/>
    <property type="molecule type" value="Genomic_DNA"/>
</dbReference>
<evidence type="ECO:0000313" key="2">
    <source>
        <dbReference type="EMBL" id="KAK3854740.1"/>
    </source>
</evidence>
<accession>A0AAE1BTM9</accession>
<feature type="compositionally biased region" description="Polar residues" evidence="1">
    <location>
        <begin position="58"/>
        <end position="90"/>
    </location>
</feature>
<gene>
    <name evidence="2" type="ORF">Pcinc_038799</name>
</gene>